<evidence type="ECO:0000256" key="3">
    <source>
        <dbReference type="ARBA" id="ARBA00022692"/>
    </source>
</evidence>
<dbReference type="GeneID" id="105892731"/>
<dbReference type="SMART" id="SM00407">
    <property type="entry name" value="IGc1"/>
    <property type="match status" value="1"/>
</dbReference>
<feature type="chain" id="PRO_5027670587" evidence="14">
    <location>
        <begin position="19"/>
        <end position="237"/>
    </location>
</feature>
<evidence type="ECO:0000256" key="14">
    <source>
        <dbReference type="SAM" id="SignalP"/>
    </source>
</evidence>
<dbReference type="SUPFAM" id="SSF54452">
    <property type="entry name" value="MHC antigen-recognition domain"/>
    <property type="match status" value="1"/>
</dbReference>
<evidence type="ECO:0000259" key="15">
    <source>
        <dbReference type="PROSITE" id="PS50835"/>
    </source>
</evidence>
<dbReference type="PROSITE" id="PS50835">
    <property type="entry name" value="IG_LIKE"/>
    <property type="match status" value="1"/>
</dbReference>
<evidence type="ECO:0000256" key="10">
    <source>
        <dbReference type="ARBA" id="ARBA00023180"/>
    </source>
</evidence>
<dbReference type="SUPFAM" id="SSF48726">
    <property type="entry name" value="Immunoglobulin"/>
    <property type="match status" value="1"/>
</dbReference>
<name>A0A6P3VL91_CLUHA</name>
<evidence type="ECO:0000256" key="8">
    <source>
        <dbReference type="ARBA" id="ARBA00023136"/>
    </source>
</evidence>
<evidence type="ECO:0000256" key="13">
    <source>
        <dbReference type="SAM" id="Phobius"/>
    </source>
</evidence>
<keyword evidence="3 13" id="KW-0812">Transmembrane</keyword>
<dbReference type="PANTHER" id="PTHR19944:SF86">
    <property type="entry name" value="HLA CLASS II HISTOCOMPATIBILITY ANTIGEN, DR ALPHA CHAIN"/>
    <property type="match status" value="1"/>
</dbReference>
<dbReference type="PANTHER" id="PTHR19944">
    <property type="entry name" value="MHC CLASS II-RELATED"/>
    <property type="match status" value="1"/>
</dbReference>
<gene>
    <name evidence="17" type="primary">LOC105892731</name>
</gene>
<dbReference type="OrthoDB" id="8925804at2759"/>
<dbReference type="GO" id="GO:0002504">
    <property type="term" value="P:antigen processing and presentation of peptide or polysaccharide antigen via MHC class II"/>
    <property type="evidence" value="ECO:0007669"/>
    <property type="project" value="UniProtKB-KW"/>
</dbReference>
<keyword evidence="6 13" id="KW-1133">Transmembrane helix</keyword>
<dbReference type="GO" id="GO:0002250">
    <property type="term" value="P:adaptive immune response"/>
    <property type="evidence" value="ECO:0007669"/>
    <property type="project" value="UniProtKB-KW"/>
</dbReference>
<comment type="similarity">
    <text evidence="2">Belongs to the MHC class II family.</text>
</comment>
<evidence type="ECO:0000313" key="16">
    <source>
        <dbReference type="Proteomes" id="UP000515152"/>
    </source>
</evidence>
<evidence type="ECO:0000256" key="5">
    <source>
        <dbReference type="ARBA" id="ARBA00022859"/>
    </source>
</evidence>
<feature type="transmembrane region" description="Helical" evidence="13">
    <location>
        <begin position="206"/>
        <end position="231"/>
    </location>
</feature>
<evidence type="ECO:0000256" key="4">
    <source>
        <dbReference type="ARBA" id="ARBA00022729"/>
    </source>
</evidence>
<evidence type="ECO:0000256" key="12">
    <source>
        <dbReference type="ARBA" id="ARBA00023319"/>
    </source>
</evidence>
<dbReference type="InterPro" id="IPR011162">
    <property type="entry name" value="MHC_I/II-like_Ag-recog"/>
</dbReference>
<evidence type="ECO:0000256" key="9">
    <source>
        <dbReference type="ARBA" id="ARBA00023157"/>
    </source>
</evidence>
<dbReference type="InterPro" id="IPR036179">
    <property type="entry name" value="Ig-like_dom_sf"/>
</dbReference>
<keyword evidence="5" id="KW-0391">Immunity</keyword>
<feature type="signal peptide" evidence="14">
    <location>
        <begin position="1"/>
        <end position="18"/>
    </location>
</feature>
<dbReference type="PROSITE" id="PS00290">
    <property type="entry name" value="IG_MHC"/>
    <property type="match status" value="1"/>
</dbReference>
<dbReference type="RefSeq" id="XP_012674490.2">
    <property type="nucleotide sequence ID" value="XM_012819036.3"/>
</dbReference>
<proteinExistence type="inferred from homology"/>
<protein>
    <submittedName>
        <fullName evidence="17">H-2 class II histocompatibility antigen, A-D alpha chain</fullName>
    </submittedName>
</protein>
<accession>A0A6P3VL91</accession>
<organism evidence="16 17">
    <name type="scientific">Clupea harengus</name>
    <name type="common">Atlantic herring</name>
    <dbReference type="NCBI Taxonomy" id="7950"/>
    <lineage>
        <taxon>Eukaryota</taxon>
        <taxon>Metazoa</taxon>
        <taxon>Chordata</taxon>
        <taxon>Craniata</taxon>
        <taxon>Vertebrata</taxon>
        <taxon>Euteleostomi</taxon>
        <taxon>Actinopterygii</taxon>
        <taxon>Neopterygii</taxon>
        <taxon>Teleostei</taxon>
        <taxon>Clupei</taxon>
        <taxon>Clupeiformes</taxon>
        <taxon>Clupeoidei</taxon>
        <taxon>Clupeidae</taxon>
        <taxon>Clupea</taxon>
    </lineage>
</organism>
<dbReference type="Proteomes" id="UP000515152">
    <property type="component" value="Chromosome 13"/>
</dbReference>
<keyword evidence="16" id="KW-1185">Reference proteome</keyword>
<keyword evidence="4 14" id="KW-0732">Signal</keyword>
<keyword evidence="8 13" id="KW-0472">Membrane</keyword>
<evidence type="ECO:0000256" key="7">
    <source>
        <dbReference type="ARBA" id="ARBA00023130"/>
    </source>
</evidence>
<dbReference type="InterPro" id="IPR013783">
    <property type="entry name" value="Ig-like_fold"/>
</dbReference>
<evidence type="ECO:0000256" key="11">
    <source>
        <dbReference type="ARBA" id="ARBA00023182"/>
    </source>
</evidence>
<keyword evidence="11" id="KW-0491">MHC II</keyword>
<keyword evidence="12" id="KW-0393">Immunoglobulin domain</keyword>
<comment type="subcellular location">
    <subcellularLocation>
        <location evidence="1">Membrane</location>
        <topology evidence="1">Single-pass type I membrane protein</topology>
    </subcellularLocation>
</comment>
<reference evidence="17" key="1">
    <citation type="submission" date="2025-08" db="UniProtKB">
        <authorList>
            <consortium name="RefSeq"/>
        </authorList>
    </citation>
    <scope>IDENTIFICATION</scope>
</reference>
<dbReference type="InterPro" id="IPR003006">
    <property type="entry name" value="Ig/MHC_CS"/>
</dbReference>
<evidence type="ECO:0000256" key="6">
    <source>
        <dbReference type="ARBA" id="ARBA00022989"/>
    </source>
</evidence>
<dbReference type="Gene3D" id="2.60.40.10">
    <property type="entry name" value="Immunoglobulins"/>
    <property type="match status" value="1"/>
</dbReference>
<sequence length="237" mass="26293">MTLIWILLVLTGIICTEAKIVHVDIALTGCTDSDGEDMHGLDGEEMAHADFFKRKYVMTLPEFADQFKYVEGTYEQAVAGQQVCKQNLQTIIQAYKSPAVAEAPPVSYIYPRDEVKVGSDNTLTCLITGFYPPRLTVRWTKNNKNVTQGVRSSQLRMNVKDGSYNQFFTLNFTPQKGDIYTCTVEHQALERPMTKAFDVEVSEPSLGPSVFCGVGLTLGLLGVAAGIFFFIKGNHCK</sequence>
<dbReference type="InterPro" id="IPR050160">
    <property type="entry name" value="MHC/Immunoglobulin"/>
</dbReference>
<dbReference type="Pfam" id="PF07654">
    <property type="entry name" value="C1-set"/>
    <property type="match status" value="1"/>
</dbReference>
<dbReference type="Gene3D" id="3.10.320.10">
    <property type="entry name" value="Class II Histocompatibility Antigen, M Beta Chain, Chain B, domain 1"/>
    <property type="match status" value="1"/>
</dbReference>
<feature type="domain" description="Ig-like" evidence="15">
    <location>
        <begin position="98"/>
        <end position="194"/>
    </location>
</feature>
<dbReference type="InterPro" id="IPR014745">
    <property type="entry name" value="MHC_II_a/b_N"/>
</dbReference>
<dbReference type="AlphaFoldDB" id="A0A6P3VL91"/>
<dbReference type="InterPro" id="IPR001003">
    <property type="entry name" value="MHC_II_a_N"/>
</dbReference>
<evidence type="ECO:0000256" key="2">
    <source>
        <dbReference type="ARBA" id="ARBA00007394"/>
    </source>
</evidence>
<dbReference type="GO" id="GO:0042613">
    <property type="term" value="C:MHC class II protein complex"/>
    <property type="evidence" value="ECO:0007669"/>
    <property type="project" value="UniProtKB-KW"/>
</dbReference>
<dbReference type="Pfam" id="PF00993">
    <property type="entry name" value="MHC_II_alpha"/>
    <property type="match status" value="1"/>
</dbReference>
<evidence type="ECO:0000256" key="1">
    <source>
        <dbReference type="ARBA" id="ARBA00004479"/>
    </source>
</evidence>
<dbReference type="KEGG" id="char:105892731"/>
<keyword evidence="7" id="KW-1064">Adaptive immunity</keyword>
<dbReference type="InterPro" id="IPR007110">
    <property type="entry name" value="Ig-like_dom"/>
</dbReference>
<dbReference type="SMART" id="SM00920">
    <property type="entry name" value="MHC_II_alpha"/>
    <property type="match status" value="1"/>
</dbReference>
<dbReference type="InterPro" id="IPR003597">
    <property type="entry name" value="Ig_C1-set"/>
</dbReference>
<keyword evidence="9" id="KW-1015">Disulfide bond</keyword>
<evidence type="ECO:0000313" key="17">
    <source>
        <dbReference type="RefSeq" id="XP_012674490.2"/>
    </source>
</evidence>
<keyword evidence="10" id="KW-0325">Glycoprotein</keyword>